<evidence type="ECO:0000259" key="4">
    <source>
        <dbReference type="PROSITE" id="PS01124"/>
    </source>
</evidence>
<dbReference type="InterPro" id="IPR054015">
    <property type="entry name" value="ExsA-like_N"/>
</dbReference>
<evidence type="ECO:0000256" key="2">
    <source>
        <dbReference type="ARBA" id="ARBA00023125"/>
    </source>
</evidence>
<evidence type="ECO:0000256" key="1">
    <source>
        <dbReference type="ARBA" id="ARBA00023015"/>
    </source>
</evidence>
<sequence length="271" mass="31759">MQLDKEHKKPSSIVFHCYHQQNWEGEHFVPEHTLSYQIAGSLTFNDGSNEYVSSNGSFRFLRRNQLMKFLKQPPEHGEYQSVSIYLDQQTLKDYCLEYGIEGKHTPNSIKLLNLQKNNLFLGYIDSLFRYHKMGGLESQELMNLKLKEAITLVLITNPELKDVLFDFTDPHKIDLEAFMNKNYHFNVKLDRFAYLTGRSLATFKRDFETIFNSSPGRWLQQKRLEQAYYLITRKGKTASDIYLDLGFEDLSHFSFVFKKMFGESPSKISSV</sequence>
<dbReference type="InterPro" id="IPR050204">
    <property type="entry name" value="AraC_XylS_family_regulators"/>
</dbReference>
<dbReference type="Pfam" id="PF22200">
    <property type="entry name" value="ExsA_N"/>
    <property type="match status" value="1"/>
</dbReference>
<dbReference type="RefSeq" id="WP_209651464.1">
    <property type="nucleotide sequence ID" value="NZ_JAGJCB010000001.1"/>
</dbReference>
<dbReference type="Pfam" id="PF12833">
    <property type="entry name" value="HTH_18"/>
    <property type="match status" value="1"/>
</dbReference>
<keyword evidence="6" id="KW-1185">Reference proteome</keyword>
<keyword evidence="2" id="KW-0238">DNA-binding</keyword>
<dbReference type="SUPFAM" id="SSF46689">
    <property type="entry name" value="Homeodomain-like"/>
    <property type="match status" value="1"/>
</dbReference>
<feature type="domain" description="HTH araC/xylS-type" evidence="4">
    <location>
        <begin position="173"/>
        <end position="271"/>
    </location>
</feature>
<protein>
    <submittedName>
        <fullName evidence="5">Helix-turn-helix transcriptional regulator</fullName>
    </submittedName>
</protein>
<dbReference type="PANTHER" id="PTHR46796">
    <property type="entry name" value="HTH-TYPE TRANSCRIPTIONAL ACTIVATOR RHAS-RELATED"/>
    <property type="match status" value="1"/>
</dbReference>
<dbReference type="InterPro" id="IPR018060">
    <property type="entry name" value="HTH_AraC"/>
</dbReference>
<accession>A0ABS4BQ47</accession>
<evidence type="ECO:0000256" key="3">
    <source>
        <dbReference type="ARBA" id="ARBA00023163"/>
    </source>
</evidence>
<organism evidence="5 6">
    <name type="scientific">Mariniflexile gromovii</name>
    <dbReference type="NCBI Taxonomy" id="362523"/>
    <lineage>
        <taxon>Bacteria</taxon>
        <taxon>Pseudomonadati</taxon>
        <taxon>Bacteroidota</taxon>
        <taxon>Flavobacteriia</taxon>
        <taxon>Flavobacteriales</taxon>
        <taxon>Flavobacteriaceae</taxon>
        <taxon>Mariniflexile</taxon>
    </lineage>
</organism>
<evidence type="ECO:0000313" key="5">
    <source>
        <dbReference type="EMBL" id="MBP0902217.1"/>
    </source>
</evidence>
<dbReference type="EMBL" id="JAGJCB010000001">
    <property type="protein sequence ID" value="MBP0902217.1"/>
    <property type="molecule type" value="Genomic_DNA"/>
</dbReference>
<name>A0ABS4BQ47_9FLAO</name>
<dbReference type="InterPro" id="IPR009057">
    <property type="entry name" value="Homeodomain-like_sf"/>
</dbReference>
<dbReference type="SMART" id="SM00342">
    <property type="entry name" value="HTH_ARAC"/>
    <property type="match status" value="1"/>
</dbReference>
<gene>
    <name evidence="5" type="ORF">J8H85_00125</name>
</gene>
<dbReference type="Gene3D" id="1.10.10.60">
    <property type="entry name" value="Homeodomain-like"/>
    <property type="match status" value="1"/>
</dbReference>
<keyword evidence="1" id="KW-0805">Transcription regulation</keyword>
<reference evidence="5 6" key="1">
    <citation type="submission" date="2021-04" db="EMBL/GenBank/DDBJ databases">
        <title>Mariniflexile gromovii gen. nov., sp. nov., a gliding bacterium isolated from the sea urchin Strongylocentrotus intermedius.</title>
        <authorList>
            <person name="Ko S."/>
            <person name="Le V."/>
            <person name="Ahn C.-Y."/>
            <person name="Oh H.-M."/>
        </authorList>
    </citation>
    <scope>NUCLEOTIDE SEQUENCE [LARGE SCALE GENOMIC DNA]</scope>
    <source>
        <strain evidence="5 6">KCTC 12570</strain>
    </source>
</reference>
<evidence type="ECO:0000313" key="6">
    <source>
        <dbReference type="Proteomes" id="UP000670776"/>
    </source>
</evidence>
<comment type="caution">
    <text evidence="5">The sequence shown here is derived from an EMBL/GenBank/DDBJ whole genome shotgun (WGS) entry which is preliminary data.</text>
</comment>
<dbReference type="PROSITE" id="PS01124">
    <property type="entry name" value="HTH_ARAC_FAMILY_2"/>
    <property type="match status" value="1"/>
</dbReference>
<keyword evidence="3" id="KW-0804">Transcription</keyword>
<proteinExistence type="predicted"/>
<dbReference type="Proteomes" id="UP000670776">
    <property type="component" value="Unassembled WGS sequence"/>
</dbReference>